<accession>A0A9K3KBW1</accession>
<sequence>MGQGKRWSSEESAHLAEAWIHASEGVGEVKVKGASQDGNEFWGKVLEEFGRKAPANAAPGTYLKRENKGGETRPPIENHFRDKIQRDCKKFNSSLRKVLCSNPTGCSEQERINMAVAIHLGKSDSMSYRHKGFEPNDWLFYQAWLVLKSHRAFLPPTPPPPDEDIEEIEDDEDSDPPSDTAQALFTTPKVATASDTSDDSDMQPSKQRSRGPGYGVKKRKALKKQEEYRAKKYKTQQEFLEIQRQRRDNFRVYVDNKSRHDAFKMAVMGYNAFKDHDPEQGEYYKQQMERILGNAVPDDTVIEYRAKRHKTQQEFLEIQRQRSDNFRVYVDNKSRHDAFKMAVMGYNALKDHDPEQGEYYKQQMEHILGNAVPDDTVIEYRAKKHKTQQEFLEIQRQRSDNFRVYVDNKTRHDAFKMAVMGYNALKDHDPEQGEYYKQQMERILGNAVPDDTVIEYRAKKHKTQQEFLEIQRQCNDNFRVYVDNKSRHDAFKMAVMGYNALKDHDPEQGEYYKQQMERILGNAVPDDTVIEYRAKKHKTQQEFLEIQRQCSDNFRVYVDNKSRHDAFKMAVMGYNALKDHDPEQAEYYKQQMERILGNAVPDDTVIPNLNGIDNASQW</sequence>
<dbReference type="Proteomes" id="UP000693970">
    <property type="component" value="Unassembled WGS sequence"/>
</dbReference>
<reference evidence="2" key="2">
    <citation type="submission" date="2021-04" db="EMBL/GenBank/DDBJ databases">
        <authorList>
            <person name="Podell S."/>
        </authorList>
    </citation>
    <scope>NUCLEOTIDE SEQUENCE</scope>
    <source>
        <strain evidence="2">Hildebrandi</strain>
    </source>
</reference>
<dbReference type="PANTHER" id="PTHR45125">
    <property type="entry name" value="F21J9.4-RELATED"/>
    <property type="match status" value="1"/>
</dbReference>
<keyword evidence="3" id="KW-1185">Reference proteome</keyword>
<gene>
    <name evidence="2" type="ORF">IV203_024363</name>
</gene>
<proteinExistence type="predicted"/>
<evidence type="ECO:0000256" key="1">
    <source>
        <dbReference type="SAM" id="MobiDB-lite"/>
    </source>
</evidence>
<evidence type="ECO:0000313" key="2">
    <source>
        <dbReference type="EMBL" id="KAG7340820.1"/>
    </source>
</evidence>
<reference evidence="2" key="1">
    <citation type="journal article" date="2021" name="Sci. Rep.">
        <title>Diploid genomic architecture of Nitzschia inconspicua, an elite biomass production diatom.</title>
        <authorList>
            <person name="Oliver A."/>
            <person name="Podell S."/>
            <person name="Pinowska A."/>
            <person name="Traller J.C."/>
            <person name="Smith S.R."/>
            <person name="McClure R."/>
            <person name="Beliaev A."/>
            <person name="Bohutskyi P."/>
            <person name="Hill E.A."/>
            <person name="Rabines A."/>
            <person name="Zheng H."/>
            <person name="Allen L.Z."/>
            <person name="Kuo A."/>
            <person name="Grigoriev I.V."/>
            <person name="Allen A.E."/>
            <person name="Hazlebeck D."/>
            <person name="Allen E.E."/>
        </authorList>
    </citation>
    <scope>NUCLEOTIDE SEQUENCE</scope>
    <source>
        <strain evidence="2">Hildebrandi</strain>
    </source>
</reference>
<dbReference type="PANTHER" id="PTHR45125:SF3">
    <property type="entry name" value="NO-APICAL-MERISTEM-ASSOCIATED CARBOXY-TERMINAL DOMAIN PROTEIN"/>
    <property type="match status" value="1"/>
</dbReference>
<dbReference type="AlphaFoldDB" id="A0A9K3KBW1"/>
<feature type="region of interest" description="Disordered" evidence="1">
    <location>
        <begin position="57"/>
        <end position="79"/>
    </location>
</feature>
<name>A0A9K3KBW1_9STRA</name>
<evidence type="ECO:0000313" key="3">
    <source>
        <dbReference type="Proteomes" id="UP000693970"/>
    </source>
</evidence>
<feature type="region of interest" description="Disordered" evidence="1">
    <location>
        <begin position="155"/>
        <end position="222"/>
    </location>
</feature>
<feature type="compositionally biased region" description="Basic and acidic residues" evidence="1">
    <location>
        <begin position="63"/>
        <end position="79"/>
    </location>
</feature>
<organism evidence="2 3">
    <name type="scientific">Nitzschia inconspicua</name>
    <dbReference type="NCBI Taxonomy" id="303405"/>
    <lineage>
        <taxon>Eukaryota</taxon>
        <taxon>Sar</taxon>
        <taxon>Stramenopiles</taxon>
        <taxon>Ochrophyta</taxon>
        <taxon>Bacillariophyta</taxon>
        <taxon>Bacillariophyceae</taxon>
        <taxon>Bacillariophycidae</taxon>
        <taxon>Bacillariales</taxon>
        <taxon>Bacillariaceae</taxon>
        <taxon>Nitzschia</taxon>
    </lineage>
</organism>
<comment type="caution">
    <text evidence="2">The sequence shown here is derived from an EMBL/GenBank/DDBJ whole genome shotgun (WGS) entry which is preliminary data.</text>
</comment>
<protein>
    <submittedName>
        <fullName evidence="2">GspL periplasmic domain containing protein</fullName>
    </submittedName>
</protein>
<dbReference type="EMBL" id="JAGRRH010000027">
    <property type="protein sequence ID" value="KAG7340820.1"/>
    <property type="molecule type" value="Genomic_DNA"/>
</dbReference>
<feature type="compositionally biased region" description="Acidic residues" evidence="1">
    <location>
        <begin position="161"/>
        <end position="176"/>
    </location>
</feature>